<feature type="region of interest" description="Disordered" evidence="1">
    <location>
        <begin position="86"/>
        <end position="106"/>
    </location>
</feature>
<reference evidence="2" key="1">
    <citation type="submission" date="2020-11" db="EMBL/GenBank/DDBJ databases">
        <authorList>
            <person name="Koelle M."/>
            <person name="Horta M.A.C."/>
            <person name="Nowrousian M."/>
            <person name="Ohm R.A."/>
            <person name="Benz P."/>
            <person name="Pilgard A."/>
        </authorList>
    </citation>
    <scope>NUCLEOTIDE SEQUENCE</scope>
    <source>
        <strain evidence="2">FPRL280</strain>
    </source>
</reference>
<feature type="region of interest" description="Disordered" evidence="1">
    <location>
        <begin position="1"/>
        <end position="43"/>
    </location>
</feature>
<reference evidence="2" key="2">
    <citation type="journal article" name="Front. Microbiol.">
        <title>Degradative Capacity of Two Strains of Rhodonia placenta: From Phenotype to Genotype.</title>
        <authorList>
            <person name="Kolle M."/>
            <person name="Horta M.A.C."/>
            <person name="Nowrousian M."/>
            <person name="Ohm R.A."/>
            <person name="Benz J.P."/>
            <person name="Pilgard A."/>
        </authorList>
    </citation>
    <scope>NUCLEOTIDE SEQUENCE</scope>
    <source>
        <strain evidence="2">FPRL280</strain>
    </source>
</reference>
<organism evidence="2 3">
    <name type="scientific">Rhodonia placenta</name>
    <dbReference type="NCBI Taxonomy" id="104341"/>
    <lineage>
        <taxon>Eukaryota</taxon>
        <taxon>Fungi</taxon>
        <taxon>Dikarya</taxon>
        <taxon>Basidiomycota</taxon>
        <taxon>Agaricomycotina</taxon>
        <taxon>Agaricomycetes</taxon>
        <taxon>Polyporales</taxon>
        <taxon>Adustoporiaceae</taxon>
        <taxon>Rhodonia</taxon>
    </lineage>
</organism>
<accession>A0A8H7NUW5</accession>
<sequence length="199" mass="21857">MADRGASKESACAISAQHLGGRDSVTRNRTKRSEGGPPVDSKAPFAHVCITLNALPRLCRTAAKMFPSEHVELFKRWTMRRQLREYPSEGPQHTRFSTNARGSQTSAVRELDTRRQTQITRAGDGHWVGIRLRTAHRHDAGREGDAFHYAVTQLARGSASQIHKPDARAIKAGKAVESDVINVNRASWDSNQVGALPAG</sequence>
<dbReference type="Proteomes" id="UP000639403">
    <property type="component" value="Unassembled WGS sequence"/>
</dbReference>
<protein>
    <submittedName>
        <fullName evidence="2">Uncharacterized protein</fullName>
    </submittedName>
</protein>
<evidence type="ECO:0000313" key="3">
    <source>
        <dbReference type="Proteomes" id="UP000639403"/>
    </source>
</evidence>
<proteinExistence type="predicted"/>
<dbReference type="AlphaFoldDB" id="A0A8H7NUW5"/>
<comment type="caution">
    <text evidence="2">The sequence shown here is derived from an EMBL/GenBank/DDBJ whole genome shotgun (WGS) entry which is preliminary data.</text>
</comment>
<dbReference type="EMBL" id="JADOXO010000392">
    <property type="protein sequence ID" value="KAF9805310.1"/>
    <property type="molecule type" value="Genomic_DNA"/>
</dbReference>
<name>A0A8H7NUW5_9APHY</name>
<gene>
    <name evidence="2" type="ORF">IEO21_09100</name>
</gene>
<feature type="compositionally biased region" description="Polar residues" evidence="1">
    <location>
        <begin position="94"/>
        <end position="106"/>
    </location>
</feature>
<evidence type="ECO:0000256" key="1">
    <source>
        <dbReference type="SAM" id="MobiDB-lite"/>
    </source>
</evidence>
<evidence type="ECO:0000313" key="2">
    <source>
        <dbReference type="EMBL" id="KAF9805310.1"/>
    </source>
</evidence>
<feature type="compositionally biased region" description="Basic and acidic residues" evidence="1">
    <location>
        <begin position="20"/>
        <end position="34"/>
    </location>
</feature>